<keyword evidence="2" id="KW-1185">Reference proteome</keyword>
<evidence type="ECO:0000313" key="2">
    <source>
        <dbReference type="Proteomes" id="UP001281761"/>
    </source>
</evidence>
<accession>A0ABQ9XQI5</accession>
<evidence type="ECO:0000313" key="1">
    <source>
        <dbReference type="EMBL" id="KAK2953750.1"/>
    </source>
</evidence>
<dbReference type="Proteomes" id="UP001281761">
    <property type="component" value="Unassembled WGS sequence"/>
</dbReference>
<evidence type="ECO:0008006" key="3">
    <source>
        <dbReference type="Google" id="ProtNLM"/>
    </source>
</evidence>
<reference evidence="1 2" key="1">
    <citation type="journal article" date="2022" name="bioRxiv">
        <title>Genomics of Preaxostyla Flagellates Illuminates Evolutionary Transitions and the Path Towards Mitochondrial Loss.</title>
        <authorList>
            <person name="Novak L.V.F."/>
            <person name="Treitli S.C."/>
            <person name="Pyrih J."/>
            <person name="Halakuc P."/>
            <person name="Pipaliya S.V."/>
            <person name="Vacek V."/>
            <person name="Brzon O."/>
            <person name="Soukal P."/>
            <person name="Eme L."/>
            <person name="Dacks J.B."/>
            <person name="Karnkowska A."/>
            <person name="Elias M."/>
            <person name="Hampl V."/>
        </authorList>
    </citation>
    <scope>NUCLEOTIDE SEQUENCE [LARGE SCALE GENOMIC DNA]</scope>
    <source>
        <strain evidence="1">NAU3</strain>
        <tissue evidence="1">Gut</tissue>
    </source>
</reference>
<organism evidence="1 2">
    <name type="scientific">Blattamonas nauphoetae</name>
    <dbReference type="NCBI Taxonomy" id="2049346"/>
    <lineage>
        <taxon>Eukaryota</taxon>
        <taxon>Metamonada</taxon>
        <taxon>Preaxostyla</taxon>
        <taxon>Oxymonadida</taxon>
        <taxon>Blattamonas</taxon>
    </lineage>
</organism>
<gene>
    <name evidence="1" type="ORF">BLNAU_11307</name>
</gene>
<dbReference type="EMBL" id="JARBJD010000087">
    <property type="protein sequence ID" value="KAK2953750.1"/>
    <property type="molecule type" value="Genomic_DNA"/>
</dbReference>
<protein>
    <recommendedName>
        <fullName evidence="3">Transposase</fullName>
    </recommendedName>
</protein>
<comment type="caution">
    <text evidence="1">The sequence shown here is derived from an EMBL/GenBank/DDBJ whole genome shotgun (WGS) entry which is preliminary data.</text>
</comment>
<sequence>MASRTLIIRNRTIRYIYEDLENFEFSCEPEKQHLPRFKKHTFNRLQQIIDIDRTSSPRQKSNHAGFAKQTIKKYLQEYFGLMKRCLKKFHTLSNPHNKLNTVDGARLLLQRLRVHELLKFNNLITGDETWVSCRFPDNFLWQPPNEPAVPRLRLNIVIYLRQQTPDMQRSVFKKFTE</sequence>
<name>A0ABQ9XQI5_9EUKA</name>
<proteinExistence type="predicted"/>